<evidence type="ECO:0000313" key="1">
    <source>
        <dbReference type="EMBL" id="AEF96136.1"/>
    </source>
</evidence>
<dbReference type="NCBIfam" id="TIGR03271">
    <property type="entry name" value="methan_mark_5"/>
    <property type="match status" value="1"/>
</dbReference>
<dbReference type="InterPro" id="IPR012356">
    <property type="entry name" value="Methan_mark_5"/>
</dbReference>
<evidence type="ECO:0000313" key="2">
    <source>
        <dbReference type="Proteomes" id="UP000009227"/>
    </source>
</evidence>
<organism evidence="2">
    <name type="scientific">Methanotorris igneus (strain DSM 5666 / JCM 11834 / Kol 5)</name>
    <dbReference type="NCBI Taxonomy" id="880724"/>
    <lineage>
        <taxon>Archaea</taxon>
        <taxon>Methanobacteriati</taxon>
        <taxon>Methanobacteriota</taxon>
        <taxon>Methanomada group</taxon>
        <taxon>Methanococci</taxon>
        <taxon>Methanococcales</taxon>
        <taxon>Methanocaldococcaceae</taxon>
        <taxon>Methanotorris</taxon>
    </lineage>
</organism>
<dbReference type="AlphaFoldDB" id="F6BC55"/>
<dbReference type="Proteomes" id="UP000009227">
    <property type="component" value="Chromosome"/>
</dbReference>
<keyword evidence="2" id="KW-1185">Reference proteome</keyword>
<dbReference type="STRING" id="880724.Metig_0582"/>
<accession>F6BC55</accession>
<dbReference type="Pfam" id="PF09885">
    <property type="entry name" value="DUF2112"/>
    <property type="match status" value="1"/>
</dbReference>
<gene>
    <name evidence="1" type="ordered locus">Metig_0582</name>
</gene>
<dbReference type="EMBL" id="CP002737">
    <property type="protein sequence ID" value="AEF96136.1"/>
    <property type="molecule type" value="Genomic_DNA"/>
</dbReference>
<dbReference type="HOGENOM" id="CLU_1567127_0_0_2"/>
<name>F6BC55_METIK</name>
<sequence length="194" mass="21679">MKEDLTYLNIIVLKNIAMKYEKFKNTNVYFALSIINFLGDKVKKVFIFPPNSLILGDLVERFGHKPLMLNNVIGQKVRTAEIDSPPLNITDEDPKKGLKYAAIEVPSGVRGRMSLIGPLIEEAEAAIIMKNAPIGFGCVGCERTNELTKYLIRRKGIPVLNVEYPKTEEEAKIVVKKIAAFLKELEEGDNGVSE</sequence>
<protein>
    <submittedName>
        <fullName evidence="1">Methanogenesis marker protein 5</fullName>
    </submittedName>
</protein>
<reference evidence="1 2" key="1">
    <citation type="submission" date="2011-05" db="EMBL/GenBank/DDBJ databases">
        <title>Complete sequence of Methanotorris igneus Kol 5.</title>
        <authorList>
            <consortium name="US DOE Joint Genome Institute"/>
            <person name="Lucas S."/>
            <person name="Han J."/>
            <person name="Lapidus A."/>
            <person name="Cheng J.-F."/>
            <person name="Goodwin L."/>
            <person name="Pitluck S."/>
            <person name="Peters L."/>
            <person name="Mikhailova N."/>
            <person name="Chertkov O."/>
            <person name="Han C."/>
            <person name="Tapia R."/>
            <person name="Land M."/>
            <person name="Hauser L."/>
            <person name="Kyrpides N."/>
            <person name="Ivanova N."/>
            <person name="Pagani I."/>
            <person name="Sieprawska-Lupa M."/>
            <person name="Whitman W."/>
            <person name="Woyke T."/>
        </authorList>
    </citation>
    <scope>NUCLEOTIDE SEQUENCE [LARGE SCALE GENOMIC DNA]</scope>
    <source>
        <strain evidence="2">DSM 5666 / JCM 11834 / Kol 5</strain>
    </source>
</reference>
<dbReference type="KEGG" id="mig:Metig_0582"/>
<proteinExistence type="predicted"/>